<comment type="caution">
    <text evidence="1">The sequence shown here is derived from an EMBL/GenBank/DDBJ whole genome shotgun (WGS) entry which is preliminary data.</text>
</comment>
<dbReference type="Proteomes" id="UP001345963">
    <property type="component" value="Unassembled WGS sequence"/>
</dbReference>
<gene>
    <name evidence="1" type="ORF">ATANTOWER_021319</name>
</gene>
<sequence>MIRQRGGMLLSDCRSNGFHAPCNAWRHLLLSTSKLDSSFILLPPELMRPEPQRAPPQDIYQNVRLVLEMCNPNPNPRIALLKVAAGWSSSVTFDSDLFFFGNSSSCGGYS</sequence>
<evidence type="ECO:0000313" key="2">
    <source>
        <dbReference type="Proteomes" id="UP001345963"/>
    </source>
</evidence>
<name>A0ABU7BRF6_9TELE</name>
<evidence type="ECO:0000313" key="1">
    <source>
        <dbReference type="EMBL" id="MED6253046.1"/>
    </source>
</evidence>
<protein>
    <submittedName>
        <fullName evidence="1">Uncharacterized protein</fullName>
    </submittedName>
</protein>
<dbReference type="EMBL" id="JAHUTI010063575">
    <property type="protein sequence ID" value="MED6253046.1"/>
    <property type="molecule type" value="Genomic_DNA"/>
</dbReference>
<accession>A0ABU7BRF6</accession>
<proteinExistence type="predicted"/>
<keyword evidence="2" id="KW-1185">Reference proteome</keyword>
<reference evidence="1 2" key="1">
    <citation type="submission" date="2021-07" db="EMBL/GenBank/DDBJ databases">
        <authorList>
            <person name="Palmer J.M."/>
        </authorList>
    </citation>
    <scope>NUCLEOTIDE SEQUENCE [LARGE SCALE GENOMIC DNA]</scope>
    <source>
        <strain evidence="1 2">AT_MEX2019</strain>
        <tissue evidence="1">Muscle</tissue>
    </source>
</reference>
<organism evidence="1 2">
    <name type="scientific">Ataeniobius toweri</name>
    <dbReference type="NCBI Taxonomy" id="208326"/>
    <lineage>
        <taxon>Eukaryota</taxon>
        <taxon>Metazoa</taxon>
        <taxon>Chordata</taxon>
        <taxon>Craniata</taxon>
        <taxon>Vertebrata</taxon>
        <taxon>Euteleostomi</taxon>
        <taxon>Actinopterygii</taxon>
        <taxon>Neopterygii</taxon>
        <taxon>Teleostei</taxon>
        <taxon>Neoteleostei</taxon>
        <taxon>Acanthomorphata</taxon>
        <taxon>Ovalentaria</taxon>
        <taxon>Atherinomorphae</taxon>
        <taxon>Cyprinodontiformes</taxon>
        <taxon>Goodeidae</taxon>
        <taxon>Ataeniobius</taxon>
    </lineage>
</organism>